<dbReference type="GO" id="GO:0009251">
    <property type="term" value="P:glucan catabolic process"/>
    <property type="evidence" value="ECO:0007669"/>
    <property type="project" value="TreeGrafter"/>
</dbReference>
<evidence type="ECO:0000256" key="1">
    <source>
        <dbReference type="SAM" id="SignalP"/>
    </source>
</evidence>
<dbReference type="Pfam" id="PF26113">
    <property type="entry name" value="GH16_XgeA"/>
    <property type="match status" value="1"/>
</dbReference>
<dbReference type="EMBL" id="MU007032">
    <property type="protein sequence ID" value="KAF2431409.1"/>
    <property type="molecule type" value="Genomic_DNA"/>
</dbReference>
<keyword evidence="1" id="KW-0732">Signal</keyword>
<accession>A0A9P4NSL9</accession>
<dbReference type="AlphaFoldDB" id="A0A9P4NSL9"/>
<organism evidence="2 3">
    <name type="scientific">Tothia fuscella</name>
    <dbReference type="NCBI Taxonomy" id="1048955"/>
    <lineage>
        <taxon>Eukaryota</taxon>
        <taxon>Fungi</taxon>
        <taxon>Dikarya</taxon>
        <taxon>Ascomycota</taxon>
        <taxon>Pezizomycotina</taxon>
        <taxon>Dothideomycetes</taxon>
        <taxon>Pleosporomycetidae</taxon>
        <taxon>Venturiales</taxon>
        <taxon>Cylindrosympodiaceae</taxon>
        <taxon>Tothia</taxon>
    </lineage>
</organism>
<dbReference type="Gene3D" id="2.60.120.200">
    <property type="match status" value="1"/>
</dbReference>
<evidence type="ECO:0000313" key="3">
    <source>
        <dbReference type="Proteomes" id="UP000800235"/>
    </source>
</evidence>
<feature type="chain" id="PRO_5040137693" evidence="1">
    <location>
        <begin position="24"/>
        <end position="296"/>
    </location>
</feature>
<gene>
    <name evidence="2" type="ORF">EJ08DRAFT_678429</name>
</gene>
<name>A0A9P4NSL9_9PEZI</name>
<dbReference type="SUPFAM" id="SSF49899">
    <property type="entry name" value="Concanavalin A-like lectins/glucanases"/>
    <property type="match status" value="1"/>
</dbReference>
<comment type="caution">
    <text evidence="2">The sequence shown here is derived from an EMBL/GenBank/DDBJ whole genome shotgun (WGS) entry which is preliminary data.</text>
</comment>
<dbReference type="Proteomes" id="UP000800235">
    <property type="component" value="Unassembled WGS sequence"/>
</dbReference>
<evidence type="ECO:0000313" key="2">
    <source>
        <dbReference type="EMBL" id="KAF2431409.1"/>
    </source>
</evidence>
<proteinExistence type="predicted"/>
<dbReference type="PANTHER" id="PTHR10963:SF24">
    <property type="entry name" value="GLYCOSIDASE C21B10.07-RELATED"/>
    <property type="match status" value="1"/>
</dbReference>
<protein>
    <submittedName>
        <fullName evidence="2">Mixed-linked glucanase</fullName>
    </submittedName>
</protein>
<sequence length="296" mass="32746">MSNFKMHLISLFMFVLFTFHAHGQSYSLRIKWDASNMFNAFDFKDFLDPNNGFVSLLNHDEAISAGLASTPNDTFGPGTLLVGDFEHITSSICGVWPSFFTINDDEDLFYREIDILESSSLDTKNIVSLHTDERESCVFNSGDQTGSFLNRDCSLKGGNSGCEVEASDSTTGDGFNNGGGSVYAMALESNSIRVWHFRRNNIPSDLSSEKPNVGNWPKPIADLDRRNGGCDVGKLFTRQNTVIKIDLCGEHSDAIWSSQGCARRTGASSCRDYVKNNPKAFSNAYFLINSVKVFGR</sequence>
<feature type="signal peptide" evidence="1">
    <location>
        <begin position="1"/>
        <end position="23"/>
    </location>
</feature>
<dbReference type="OrthoDB" id="192832at2759"/>
<keyword evidence="3" id="KW-1185">Reference proteome</keyword>
<reference evidence="2" key="1">
    <citation type="journal article" date="2020" name="Stud. Mycol.">
        <title>101 Dothideomycetes genomes: a test case for predicting lifestyles and emergence of pathogens.</title>
        <authorList>
            <person name="Haridas S."/>
            <person name="Albert R."/>
            <person name="Binder M."/>
            <person name="Bloem J."/>
            <person name="Labutti K."/>
            <person name="Salamov A."/>
            <person name="Andreopoulos B."/>
            <person name="Baker S."/>
            <person name="Barry K."/>
            <person name="Bills G."/>
            <person name="Bluhm B."/>
            <person name="Cannon C."/>
            <person name="Castanera R."/>
            <person name="Culley D."/>
            <person name="Daum C."/>
            <person name="Ezra D."/>
            <person name="Gonzalez J."/>
            <person name="Henrissat B."/>
            <person name="Kuo A."/>
            <person name="Liang C."/>
            <person name="Lipzen A."/>
            <person name="Lutzoni F."/>
            <person name="Magnuson J."/>
            <person name="Mondo S."/>
            <person name="Nolan M."/>
            <person name="Ohm R."/>
            <person name="Pangilinan J."/>
            <person name="Park H.-J."/>
            <person name="Ramirez L."/>
            <person name="Alfaro M."/>
            <person name="Sun H."/>
            <person name="Tritt A."/>
            <person name="Yoshinaga Y."/>
            <person name="Zwiers L.-H."/>
            <person name="Turgeon B."/>
            <person name="Goodwin S."/>
            <person name="Spatafora J."/>
            <person name="Crous P."/>
            <person name="Grigoriev I."/>
        </authorList>
    </citation>
    <scope>NUCLEOTIDE SEQUENCE</scope>
    <source>
        <strain evidence="2">CBS 130266</strain>
    </source>
</reference>
<dbReference type="PANTHER" id="PTHR10963">
    <property type="entry name" value="GLYCOSYL HYDROLASE-RELATED"/>
    <property type="match status" value="1"/>
</dbReference>
<dbReference type="InterPro" id="IPR050546">
    <property type="entry name" value="Glycosyl_Hydrlase_16"/>
</dbReference>
<dbReference type="InterPro" id="IPR013320">
    <property type="entry name" value="ConA-like_dom_sf"/>
</dbReference>